<reference evidence="5 6" key="1">
    <citation type="submission" date="2020-08" db="EMBL/GenBank/DDBJ databases">
        <title>Plant Genome Project.</title>
        <authorList>
            <person name="Zhang R.-G."/>
        </authorList>
    </citation>
    <scope>NUCLEOTIDE SEQUENCE [LARGE SCALE GENOMIC DNA]</scope>
    <source>
        <tissue evidence="5">Rhizome</tissue>
    </source>
</reference>
<evidence type="ECO:0000256" key="1">
    <source>
        <dbReference type="SAM" id="MobiDB-lite"/>
    </source>
</evidence>
<organism evidence="5 6">
    <name type="scientific">Zingiber officinale</name>
    <name type="common">Ginger</name>
    <name type="synonym">Amomum zingiber</name>
    <dbReference type="NCBI Taxonomy" id="94328"/>
    <lineage>
        <taxon>Eukaryota</taxon>
        <taxon>Viridiplantae</taxon>
        <taxon>Streptophyta</taxon>
        <taxon>Embryophyta</taxon>
        <taxon>Tracheophyta</taxon>
        <taxon>Spermatophyta</taxon>
        <taxon>Magnoliopsida</taxon>
        <taxon>Liliopsida</taxon>
        <taxon>Zingiberales</taxon>
        <taxon>Zingiberaceae</taxon>
        <taxon>Zingiber</taxon>
    </lineage>
</organism>
<gene>
    <name evidence="5" type="ORF">ZIOFF_057435</name>
</gene>
<feature type="chain" id="PRO_5035310675" description="DUF7356 domain-containing protein" evidence="3">
    <location>
        <begin position="27"/>
        <end position="316"/>
    </location>
</feature>
<keyword evidence="3" id="KW-0732">Signal</keyword>
<feature type="region of interest" description="Disordered" evidence="1">
    <location>
        <begin position="265"/>
        <end position="316"/>
    </location>
</feature>
<keyword evidence="6" id="KW-1185">Reference proteome</keyword>
<evidence type="ECO:0000313" key="6">
    <source>
        <dbReference type="Proteomes" id="UP000734854"/>
    </source>
</evidence>
<feature type="signal peptide" evidence="3">
    <location>
        <begin position="1"/>
        <end position="26"/>
    </location>
</feature>
<feature type="compositionally biased region" description="Acidic residues" evidence="1">
    <location>
        <begin position="271"/>
        <end position="286"/>
    </location>
</feature>
<dbReference type="PANTHER" id="PTHR34200">
    <property type="entry name" value="DENTIN SIALOPHOSPHOPROTEIN-LIKE ISOFORM X1"/>
    <property type="match status" value="1"/>
</dbReference>
<keyword evidence="2" id="KW-1133">Transmembrane helix</keyword>
<dbReference type="Proteomes" id="UP000734854">
    <property type="component" value="Unassembled WGS sequence"/>
</dbReference>
<evidence type="ECO:0000256" key="3">
    <source>
        <dbReference type="SAM" id="SignalP"/>
    </source>
</evidence>
<dbReference type="Pfam" id="PF24053">
    <property type="entry name" value="DUF7356"/>
    <property type="match status" value="1"/>
</dbReference>
<feature type="compositionally biased region" description="Low complexity" evidence="1">
    <location>
        <begin position="290"/>
        <end position="301"/>
    </location>
</feature>
<evidence type="ECO:0000256" key="2">
    <source>
        <dbReference type="SAM" id="Phobius"/>
    </source>
</evidence>
<feature type="transmembrane region" description="Helical" evidence="2">
    <location>
        <begin position="220"/>
        <end position="243"/>
    </location>
</feature>
<dbReference type="AlphaFoldDB" id="A0A8J5F7A2"/>
<feature type="compositionally biased region" description="Polar residues" evidence="1">
    <location>
        <begin position="90"/>
        <end position="100"/>
    </location>
</feature>
<feature type="domain" description="DUF7356" evidence="4">
    <location>
        <begin position="105"/>
        <end position="205"/>
    </location>
</feature>
<keyword evidence="2" id="KW-0812">Transmembrane</keyword>
<accession>A0A8J5F7A2</accession>
<feature type="compositionally biased region" description="Basic and acidic residues" evidence="1">
    <location>
        <begin position="75"/>
        <end position="84"/>
    </location>
</feature>
<sequence length="316" mass="34635">MKKGVWVIFFAVLARILLDADRYASAAETNGTVTDTNIHVANPDTDKTIIVGKENKSPNLDKASQKNVNESLQGMRDKSLDEPKPASYGENHSVTTSTTPPLEDFLMEGCDSSDSCIDEKDKFVACLRVPGEDSTHLSLLIRNKGTKALDVKIVAPHLVHPEDTLVNVKPNLDREVKVFVKNGASDTTITLLAKDGNCSLKFQNTILISLKNGTPRMPKYLSLFSISIFLTAVAFAGAAWLSIRFWRKHASRYQKIDTVLPVSAGGTKEADESDDWDDSWGDGWDDEAPKTPSKPVSTPSSNGLASRKLNKDGWKD</sequence>
<comment type="caution">
    <text evidence="5">The sequence shown here is derived from an EMBL/GenBank/DDBJ whole genome shotgun (WGS) entry which is preliminary data.</text>
</comment>
<feature type="region of interest" description="Disordered" evidence="1">
    <location>
        <begin position="72"/>
        <end position="100"/>
    </location>
</feature>
<proteinExistence type="predicted"/>
<evidence type="ECO:0000313" key="5">
    <source>
        <dbReference type="EMBL" id="KAG6480847.1"/>
    </source>
</evidence>
<name>A0A8J5F7A2_ZINOF</name>
<evidence type="ECO:0000259" key="4">
    <source>
        <dbReference type="Pfam" id="PF24053"/>
    </source>
</evidence>
<protein>
    <recommendedName>
        <fullName evidence="4">DUF7356 domain-containing protein</fullName>
    </recommendedName>
</protein>
<dbReference type="OrthoDB" id="1936430at2759"/>
<dbReference type="InterPro" id="IPR055780">
    <property type="entry name" value="DUF7356"/>
</dbReference>
<dbReference type="PANTHER" id="PTHR34200:SF8">
    <property type="entry name" value="TRANSMEMBRANE PROTEIN"/>
    <property type="match status" value="1"/>
</dbReference>
<keyword evidence="2" id="KW-0472">Membrane</keyword>
<dbReference type="EMBL" id="JACMSC010000016">
    <property type="protein sequence ID" value="KAG6480847.1"/>
    <property type="molecule type" value="Genomic_DNA"/>
</dbReference>